<dbReference type="GO" id="GO:0051607">
    <property type="term" value="P:defense response to virus"/>
    <property type="evidence" value="ECO:0007669"/>
    <property type="project" value="UniProtKB-KW"/>
</dbReference>
<dbReference type="Gene3D" id="3.30.70.1900">
    <property type="match status" value="1"/>
</dbReference>
<dbReference type="Gene3D" id="3.30.70.1890">
    <property type="match status" value="1"/>
</dbReference>
<dbReference type="EMBL" id="FQXP01000004">
    <property type="protein sequence ID" value="SHH74415.1"/>
    <property type="molecule type" value="Genomic_DNA"/>
</dbReference>
<accession>A0A1M5VGW2</accession>
<reference evidence="3 4" key="1">
    <citation type="submission" date="2016-11" db="EMBL/GenBank/DDBJ databases">
        <authorList>
            <person name="Jaros S."/>
            <person name="Januszkiewicz K."/>
            <person name="Wedrychowicz H."/>
        </authorList>
    </citation>
    <scope>NUCLEOTIDE SEQUENCE [LARGE SCALE GENOMIC DNA]</scope>
    <source>
        <strain evidence="3 4">DSM 3089</strain>
    </source>
</reference>
<evidence type="ECO:0000313" key="4">
    <source>
        <dbReference type="Proteomes" id="UP000184526"/>
    </source>
</evidence>
<dbReference type="InterPro" id="IPR045747">
    <property type="entry name" value="CRISPR-assoc_prot_Cas6_N_sf"/>
</dbReference>
<organism evidence="3 4">
    <name type="scientific">Clostridium collagenovorans DSM 3089</name>
    <dbReference type="NCBI Taxonomy" id="1121306"/>
    <lineage>
        <taxon>Bacteria</taxon>
        <taxon>Bacillati</taxon>
        <taxon>Bacillota</taxon>
        <taxon>Clostridia</taxon>
        <taxon>Eubacteriales</taxon>
        <taxon>Clostridiaceae</taxon>
        <taxon>Clostridium</taxon>
    </lineage>
</organism>
<dbReference type="CDD" id="cd21140">
    <property type="entry name" value="Cas6_I-like"/>
    <property type="match status" value="1"/>
</dbReference>
<evidence type="ECO:0000259" key="2">
    <source>
        <dbReference type="Pfam" id="PF01881"/>
    </source>
</evidence>
<dbReference type="Pfam" id="PF01881">
    <property type="entry name" value="Cas_Cas6_C"/>
    <property type="match status" value="1"/>
</dbReference>
<dbReference type="PANTHER" id="PTHR36984">
    <property type="entry name" value="CRISPR-ASSOCIATED ENDORIBONUCLEASE CAS6 1"/>
    <property type="match status" value="1"/>
</dbReference>
<sequence>MYKIARIAIFMKSINNRMPKEKNMLAVSLIKEILNKVSEDFTKETFFYTESRSNKKIKDINSSIYISNFVDSDEDLIVKGDIILNISFYNDSMYYYLYNGALKLKSFNFKGYEFEINSISINKEKFIKSNEVVFKTMSPIVIKNKKGIYLDCNSKEYIESLNYIADLTLKTIRGYGLQEKLEFMPLNFKKKVLKEKIRDFKEREYYYINAHTGTFSLKGNIEDLNALYKTGIGYRRTQNSGMVEVLR</sequence>
<dbReference type="PANTHER" id="PTHR36984:SF3">
    <property type="entry name" value="CRISPR-ASSOCIATED ENDORIBONUCLEASE CAS6"/>
    <property type="match status" value="1"/>
</dbReference>
<dbReference type="STRING" id="1121306.SAMN02745196_01290"/>
<dbReference type="GO" id="GO:0016788">
    <property type="term" value="F:hydrolase activity, acting on ester bonds"/>
    <property type="evidence" value="ECO:0007669"/>
    <property type="project" value="InterPro"/>
</dbReference>
<gene>
    <name evidence="3" type="ORF">SAMN02745196_01290</name>
</gene>
<keyword evidence="4" id="KW-1185">Reference proteome</keyword>
<proteinExistence type="predicted"/>
<dbReference type="RefSeq" id="WP_242944308.1">
    <property type="nucleotide sequence ID" value="NZ_FQXP01000004.1"/>
</dbReference>
<evidence type="ECO:0000313" key="3">
    <source>
        <dbReference type="EMBL" id="SHH74415.1"/>
    </source>
</evidence>
<protein>
    <submittedName>
        <fullName evidence="3">CRISPR-associated endoribonuclease Cas6</fullName>
    </submittedName>
</protein>
<keyword evidence="1" id="KW-0051">Antiviral defense</keyword>
<dbReference type="InterPro" id="IPR010156">
    <property type="entry name" value="CRISPR-assoc_prot_Cas6"/>
</dbReference>
<dbReference type="AlphaFoldDB" id="A0A1M5VGW2"/>
<evidence type="ECO:0000256" key="1">
    <source>
        <dbReference type="ARBA" id="ARBA00023118"/>
    </source>
</evidence>
<feature type="domain" description="CRISPR associated protein Cas6 C-terminal" evidence="2">
    <location>
        <begin position="123"/>
        <end position="245"/>
    </location>
</feature>
<dbReference type="InterPro" id="IPR049435">
    <property type="entry name" value="Cas_Cas6_C"/>
</dbReference>
<dbReference type="NCBIfam" id="TIGR01877">
    <property type="entry name" value="cas_cas6"/>
    <property type="match status" value="1"/>
</dbReference>
<dbReference type="Proteomes" id="UP000184526">
    <property type="component" value="Unassembled WGS sequence"/>
</dbReference>
<name>A0A1M5VGW2_9CLOT</name>